<gene>
    <name evidence="2" type="ORF">L227DRAFT_202813</name>
</gene>
<organism evidence="2 3">
    <name type="scientific">Lentinus tigrinus ALCF2SS1-6</name>
    <dbReference type="NCBI Taxonomy" id="1328759"/>
    <lineage>
        <taxon>Eukaryota</taxon>
        <taxon>Fungi</taxon>
        <taxon>Dikarya</taxon>
        <taxon>Basidiomycota</taxon>
        <taxon>Agaricomycotina</taxon>
        <taxon>Agaricomycetes</taxon>
        <taxon>Polyporales</taxon>
        <taxon>Polyporaceae</taxon>
        <taxon>Lentinus</taxon>
    </lineage>
</organism>
<reference evidence="2" key="1">
    <citation type="journal article" date="2018" name="Genome Biol. Evol.">
        <title>Genomics and development of Lentinus tigrinus, a white-rot wood-decaying mushroom with dimorphic fruiting bodies.</title>
        <authorList>
            <person name="Wu B."/>
            <person name="Xu Z."/>
            <person name="Knudson A."/>
            <person name="Carlson A."/>
            <person name="Chen N."/>
            <person name="Kovaka S."/>
            <person name="LaButti K."/>
            <person name="Lipzen A."/>
            <person name="Pennachio C."/>
            <person name="Riley R."/>
            <person name="Schakwitz W."/>
            <person name="Umezawa K."/>
            <person name="Ohm R.A."/>
            <person name="Grigoriev I.V."/>
            <person name="Nagy L.G."/>
            <person name="Gibbons J."/>
            <person name="Hibbett D."/>
        </authorList>
    </citation>
    <scope>NUCLEOTIDE SEQUENCE [LARGE SCALE GENOMIC DNA]</scope>
    <source>
        <strain evidence="2">ALCF2SS1-6</strain>
    </source>
</reference>
<evidence type="ECO:0008006" key="4">
    <source>
        <dbReference type="Google" id="ProtNLM"/>
    </source>
</evidence>
<feature type="chain" id="PRO_5022868726" description="Secreted protein" evidence="1">
    <location>
        <begin position="26"/>
        <end position="99"/>
    </location>
</feature>
<keyword evidence="3" id="KW-1185">Reference proteome</keyword>
<proteinExistence type="predicted"/>
<dbReference type="AlphaFoldDB" id="A0A5C2S3D3"/>
<evidence type="ECO:0000313" key="3">
    <source>
        <dbReference type="Proteomes" id="UP000313359"/>
    </source>
</evidence>
<name>A0A5C2S3D3_9APHY</name>
<sequence length="99" mass="10418">MVTMILTRAFFITATLAGAFRGVNAAPVTSVVTSSPIVREDAGCRQAGCLRAVFDVTSSENPTPLAMLKEPRSMGTEGNDLSAAEVLTWALAEEESNPT</sequence>
<evidence type="ECO:0000256" key="1">
    <source>
        <dbReference type="SAM" id="SignalP"/>
    </source>
</evidence>
<feature type="signal peptide" evidence="1">
    <location>
        <begin position="1"/>
        <end position="25"/>
    </location>
</feature>
<dbReference type="Proteomes" id="UP000313359">
    <property type="component" value="Unassembled WGS sequence"/>
</dbReference>
<protein>
    <recommendedName>
        <fullName evidence="4">Secreted protein</fullName>
    </recommendedName>
</protein>
<accession>A0A5C2S3D3</accession>
<evidence type="ECO:0000313" key="2">
    <source>
        <dbReference type="EMBL" id="RPD57977.1"/>
    </source>
</evidence>
<dbReference type="EMBL" id="ML122278">
    <property type="protein sequence ID" value="RPD57977.1"/>
    <property type="molecule type" value="Genomic_DNA"/>
</dbReference>
<keyword evidence="1" id="KW-0732">Signal</keyword>